<protein>
    <submittedName>
        <fullName evidence="2">PIN domain-like protein</fullName>
    </submittedName>
</protein>
<dbReference type="SUPFAM" id="SSF88723">
    <property type="entry name" value="PIN domain-like"/>
    <property type="match status" value="1"/>
</dbReference>
<dbReference type="SMART" id="SM00484">
    <property type="entry name" value="XPGI"/>
    <property type="match status" value="1"/>
</dbReference>
<comment type="caution">
    <text evidence="2">The sequence shown here is derived from an EMBL/GenBank/DDBJ whole genome shotgun (WGS) entry which is preliminary data.</text>
</comment>
<dbReference type="PANTHER" id="PTHR11081:SF75">
    <property type="entry name" value="ENDONUCLEASE, PUTATIVE (AFU_ORTHOLOGUE AFUA_3G13260)-RELATED"/>
    <property type="match status" value="1"/>
</dbReference>
<dbReference type="InterPro" id="IPR006086">
    <property type="entry name" value="XPG-I_dom"/>
</dbReference>
<sequence length="435" mass="48947">MGIRRLWERVTLSAENRTLKELTVSELKTEDIEGNHKLQLFKIGIDASLWMHSICTVFRINPAGAGKSPELRTLFFRLQTLLKLLLHAVFVFDGLERLPDKDHKVRSSPHWLTRDFQRMLELFGFHWTEAPSEAEADLAAMNVHGIIDAVMTEDSNILVFGALCIIGSAKNNKNYLNIQVFTEDGLEHGCSLTRGDRLLIALLVGGDYDGGVPGCSIEITHKVALHSKIGQMMLDAFLSMTPDEFSEQAKELIEDLHTLLSTNPYNSLERRYKAVADRIPQGFPQHAVVSKYIHAFTSLLAGAAASPWDISFYQPDLANLVDFCRQHLGWEDDAIIEKMYGGIWEGTYLRVLCKLPQRSPDQANLQPKLKVLSQSTPMALRHDIDVYNIKVDCWRLGCNTLGNATPGQLSAMYIHVPKVILQHMVPEAVQQYISL</sequence>
<dbReference type="SUPFAM" id="SSF47807">
    <property type="entry name" value="5' to 3' exonuclease, C-terminal subdomain"/>
    <property type="match status" value="1"/>
</dbReference>
<dbReference type="RefSeq" id="XP_041234519.1">
    <property type="nucleotide sequence ID" value="XM_041365944.1"/>
</dbReference>
<dbReference type="Pfam" id="PF00867">
    <property type="entry name" value="XPG_I"/>
    <property type="match status" value="1"/>
</dbReference>
<dbReference type="CDD" id="cd09870">
    <property type="entry name" value="PIN_YEN1"/>
    <property type="match status" value="1"/>
</dbReference>
<evidence type="ECO:0000313" key="2">
    <source>
        <dbReference type="EMBL" id="KAG1908944.1"/>
    </source>
</evidence>
<feature type="domain" description="XPG-I" evidence="1">
    <location>
        <begin position="121"/>
        <end position="192"/>
    </location>
</feature>
<dbReference type="EMBL" id="JABBWK010000001">
    <property type="protein sequence ID" value="KAG1908944.1"/>
    <property type="molecule type" value="Genomic_DNA"/>
</dbReference>
<proteinExistence type="predicted"/>
<dbReference type="PANTHER" id="PTHR11081">
    <property type="entry name" value="FLAP ENDONUCLEASE FAMILY MEMBER"/>
    <property type="match status" value="1"/>
</dbReference>
<dbReference type="GO" id="GO:0006281">
    <property type="term" value="P:DNA repair"/>
    <property type="evidence" value="ECO:0007669"/>
    <property type="project" value="UniProtKB-ARBA"/>
</dbReference>
<dbReference type="Proteomes" id="UP001195769">
    <property type="component" value="Unassembled WGS sequence"/>
</dbReference>
<accession>A0AAD4ER81</accession>
<dbReference type="GO" id="GO:0017108">
    <property type="term" value="F:5'-flap endonuclease activity"/>
    <property type="evidence" value="ECO:0007669"/>
    <property type="project" value="TreeGrafter"/>
</dbReference>
<dbReference type="InterPro" id="IPR036279">
    <property type="entry name" value="5-3_exonuclease_C_sf"/>
</dbReference>
<dbReference type="InterPro" id="IPR029060">
    <property type="entry name" value="PIN-like_dom_sf"/>
</dbReference>
<keyword evidence="3" id="KW-1185">Reference proteome</keyword>
<evidence type="ECO:0000259" key="1">
    <source>
        <dbReference type="SMART" id="SM00484"/>
    </source>
</evidence>
<name>A0AAD4ER81_9AGAM</name>
<gene>
    <name evidence="2" type="ORF">F5891DRAFT_1180516</name>
</gene>
<reference evidence="2" key="1">
    <citation type="journal article" date="2020" name="New Phytol.">
        <title>Comparative genomics reveals dynamic genome evolution in host specialist ectomycorrhizal fungi.</title>
        <authorList>
            <person name="Lofgren L.A."/>
            <person name="Nguyen N.H."/>
            <person name="Vilgalys R."/>
            <person name="Ruytinx J."/>
            <person name="Liao H.L."/>
            <person name="Branco S."/>
            <person name="Kuo A."/>
            <person name="LaButti K."/>
            <person name="Lipzen A."/>
            <person name="Andreopoulos W."/>
            <person name="Pangilinan J."/>
            <person name="Riley R."/>
            <person name="Hundley H."/>
            <person name="Na H."/>
            <person name="Barry K."/>
            <person name="Grigoriev I.V."/>
            <person name="Stajich J.E."/>
            <person name="Kennedy P.G."/>
        </authorList>
    </citation>
    <scope>NUCLEOTIDE SEQUENCE</scope>
    <source>
        <strain evidence="2">FC203</strain>
    </source>
</reference>
<dbReference type="InterPro" id="IPR006084">
    <property type="entry name" value="XPG/Rad2"/>
</dbReference>
<dbReference type="GeneID" id="64660242"/>
<evidence type="ECO:0000313" key="3">
    <source>
        <dbReference type="Proteomes" id="UP001195769"/>
    </source>
</evidence>
<dbReference type="Gene3D" id="3.40.50.1010">
    <property type="entry name" value="5'-nuclease"/>
    <property type="match status" value="2"/>
</dbReference>
<dbReference type="AlphaFoldDB" id="A0AAD4ER81"/>
<organism evidence="2 3">
    <name type="scientific">Suillus fuscotomentosus</name>
    <dbReference type="NCBI Taxonomy" id="1912939"/>
    <lineage>
        <taxon>Eukaryota</taxon>
        <taxon>Fungi</taxon>
        <taxon>Dikarya</taxon>
        <taxon>Basidiomycota</taxon>
        <taxon>Agaricomycotina</taxon>
        <taxon>Agaricomycetes</taxon>
        <taxon>Agaricomycetidae</taxon>
        <taxon>Boletales</taxon>
        <taxon>Suillineae</taxon>
        <taxon>Suillaceae</taxon>
        <taxon>Suillus</taxon>
    </lineage>
</organism>
<dbReference type="PRINTS" id="PR00853">
    <property type="entry name" value="XPGRADSUPER"/>
</dbReference>